<keyword evidence="1" id="KW-0732">Signal</keyword>
<dbReference type="EMBL" id="SACR01000005">
    <property type="protein sequence ID" value="RVU44373.1"/>
    <property type="molecule type" value="Genomic_DNA"/>
</dbReference>
<evidence type="ECO:0000256" key="1">
    <source>
        <dbReference type="SAM" id="SignalP"/>
    </source>
</evidence>
<sequence>MKHTLLAALLLGAHLMAPAQSTRSMAPPIVVEVVDGALRLSAEGYTLSGSQTVVTWQIGTEGWRFASSSIRFSDSSAPFSCSTFAEGQAIRCVSSGASRGRYDYSIALRGEDGRLTAMPQPNVYISLD</sequence>
<dbReference type="Proteomes" id="UP000285575">
    <property type="component" value="Unassembled WGS sequence"/>
</dbReference>
<accession>A0A437RCF8</accession>
<feature type="signal peptide" evidence="1">
    <location>
        <begin position="1"/>
        <end position="19"/>
    </location>
</feature>
<organism evidence="2 3">
    <name type="scientific">Rubrivivax rivuli</name>
    <dbReference type="NCBI Taxonomy" id="1862385"/>
    <lineage>
        <taxon>Bacteria</taxon>
        <taxon>Pseudomonadati</taxon>
        <taxon>Pseudomonadota</taxon>
        <taxon>Betaproteobacteria</taxon>
        <taxon>Burkholderiales</taxon>
        <taxon>Sphaerotilaceae</taxon>
        <taxon>Rubrivivax</taxon>
    </lineage>
</organism>
<evidence type="ECO:0000313" key="2">
    <source>
        <dbReference type="EMBL" id="RVU44373.1"/>
    </source>
</evidence>
<dbReference type="OrthoDB" id="9181770at2"/>
<gene>
    <name evidence="2" type="ORF">EOE66_16995</name>
</gene>
<dbReference type="AlphaFoldDB" id="A0A437RCF8"/>
<evidence type="ECO:0000313" key="3">
    <source>
        <dbReference type="Proteomes" id="UP000285575"/>
    </source>
</evidence>
<dbReference type="RefSeq" id="WP_128229920.1">
    <property type="nucleotide sequence ID" value="NZ_SACR01000005.1"/>
</dbReference>
<protein>
    <submittedName>
        <fullName evidence="2">Uncharacterized protein</fullName>
    </submittedName>
</protein>
<keyword evidence="3" id="KW-1185">Reference proteome</keyword>
<reference evidence="2 3" key="1">
    <citation type="submission" date="2019-01" db="EMBL/GenBank/DDBJ databases">
        <authorList>
            <person name="Chen W.-M."/>
        </authorList>
    </citation>
    <scope>NUCLEOTIDE SEQUENCE [LARGE SCALE GENOMIC DNA]</scope>
    <source>
        <strain evidence="2 3">KYPY4</strain>
    </source>
</reference>
<feature type="chain" id="PRO_5019271687" evidence="1">
    <location>
        <begin position="20"/>
        <end position="128"/>
    </location>
</feature>
<comment type="caution">
    <text evidence="2">The sequence shown here is derived from an EMBL/GenBank/DDBJ whole genome shotgun (WGS) entry which is preliminary data.</text>
</comment>
<proteinExistence type="predicted"/>
<name>A0A437RCF8_9BURK</name>